<protein>
    <submittedName>
        <fullName evidence="1">Uncharacterized protein</fullName>
    </submittedName>
</protein>
<dbReference type="Proteomes" id="UP000014028">
    <property type="component" value="Unassembled WGS sequence"/>
</dbReference>
<sequence>MMNQTYNYHPYIDEYMRLVETDEMKTCKEQKQLMQLVRKTLDNPNVYIDPQAIEDSVRVPEPYFPFQLFTWQKFVNACVFGVRYRDSDRLVWNQILILMGRGGGKKPAYPCDMWQYTETGYVDGIGKCDLNQLIGDKTLTWFTGYTKNTLASDESKYIVTGGLGLEACTEISKYLLERKWWAKMEFTTNGDAFVQTGGIYEPQLSEFRTWMDGKGWWYEVK</sequence>
<evidence type="ECO:0000313" key="2">
    <source>
        <dbReference type="Proteomes" id="UP000014028"/>
    </source>
</evidence>
<dbReference type="RefSeq" id="WP_016123623.1">
    <property type="nucleotide sequence ID" value="NZ_KB976840.1"/>
</dbReference>
<gene>
    <name evidence="1" type="ORF">IKC_05975</name>
</gene>
<name>A0A9W5R278_BACCE</name>
<dbReference type="EMBL" id="AHFK01000088">
    <property type="protein sequence ID" value="EOQ04473.1"/>
    <property type="molecule type" value="Genomic_DNA"/>
</dbReference>
<dbReference type="Gene3D" id="3.30.70.2030">
    <property type="match status" value="1"/>
</dbReference>
<comment type="caution">
    <text evidence="1">The sequence shown here is derived from an EMBL/GenBank/DDBJ whole genome shotgun (WGS) entry which is preliminary data.</text>
</comment>
<reference evidence="1 2" key="1">
    <citation type="submission" date="2012-12" db="EMBL/GenBank/DDBJ databases">
        <title>The Genome Sequence of Bacillus cereus VD184.</title>
        <authorList>
            <consortium name="The Broad Institute Genome Sequencing Platform"/>
            <consortium name="The Broad Institute Genome Sequencing Center for Infectious Disease"/>
            <person name="Feldgarden M."/>
            <person name="Van der Auwera G.A."/>
            <person name="Mahillon J."/>
            <person name="Duprez V."/>
            <person name="Timmery S."/>
            <person name="Mattelet C."/>
            <person name="Dierick K."/>
            <person name="Sun M."/>
            <person name="Yu Z."/>
            <person name="Zhu L."/>
            <person name="Hu X."/>
            <person name="Shank E.B."/>
            <person name="Swiecicka I."/>
            <person name="Hansen B.M."/>
            <person name="Andrup L."/>
            <person name="Walker B."/>
            <person name="Young S.K."/>
            <person name="Zeng Q."/>
            <person name="Gargeya S."/>
            <person name="Fitzgerald M."/>
            <person name="Haas B."/>
            <person name="Abouelleil A."/>
            <person name="Alvarado L."/>
            <person name="Arachchi H.M."/>
            <person name="Berlin A.M."/>
            <person name="Chapman S.B."/>
            <person name="Dewar J."/>
            <person name="Goldberg J."/>
            <person name="Griggs A."/>
            <person name="Gujja S."/>
            <person name="Hansen M."/>
            <person name="Howarth C."/>
            <person name="Imamovic A."/>
            <person name="Larimer J."/>
            <person name="McCowan C."/>
            <person name="Murphy C."/>
            <person name="Neiman D."/>
            <person name="Pearson M."/>
            <person name="Priest M."/>
            <person name="Roberts A."/>
            <person name="Saif S."/>
            <person name="Shea T."/>
            <person name="Sisk P."/>
            <person name="Sykes S."/>
            <person name="Wortman J."/>
            <person name="Nusbaum C."/>
            <person name="Birren B."/>
        </authorList>
    </citation>
    <scope>NUCLEOTIDE SEQUENCE [LARGE SCALE GENOMIC DNA]</scope>
    <source>
        <strain evidence="1 2">VD184</strain>
    </source>
</reference>
<evidence type="ECO:0000313" key="1">
    <source>
        <dbReference type="EMBL" id="EOQ04473.1"/>
    </source>
</evidence>
<organism evidence="1 2">
    <name type="scientific">Bacillus cereus VD184</name>
    <dbReference type="NCBI Taxonomy" id="1053242"/>
    <lineage>
        <taxon>Bacteria</taxon>
        <taxon>Bacillati</taxon>
        <taxon>Bacillota</taxon>
        <taxon>Bacilli</taxon>
        <taxon>Bacillales</taxon>
        <taxon>Bacillaceae</taxon>
        <taxon>Bacillus</taxon>
        <taxon>Bacillus cereus group</taxon>
    </lineage>
</organism>
<dbReference type="Gene3D" id="3.20.20.80">
    <property type="entry name" value="Glycosidases"/>
    <property type="match status" value="1"/>
</dbReference>
<dbReference type="AlphaFoldDB" id="A0A9W5R278"/>
<proteinExistence type="predicted"/>
<accession>A0A9W5R278</accession>